<evidence type="ECO:0000313" key="3">
    <source>
        <dbReference type="Proteomes" id="UP000827549"/>
    </source>
</evidence>
<protein>
    <submittedName>
        <fullName evidence="2">Uncharacterized protein</fullName>
    </submittedName>
</protein>
<accession>A0AAF0Y8I9</accession>
<proteinExistence type="predicted"/>
<reference evidence="2" key="1">
    <citation type="submission" date="2023-10" db="EMBL/GenBank/DDBJ databases">
        <authorList>
            <person name="Noh H."/>
        </authorList>
    </citation>
    <scope>NUCLEOTIDE SEQUENCE</scope>
    <source>
        <strain evidence="2">DUCC4014</strain>
    </source>
</reference>
<keyword evidence="3" id="KW-1185">Reference proteome</keyword>
<feature type="region of interest" description="Disordered" evidence="1">
    <location>
        <begin position="293"/>
        <end position="313"/>
    </location>
</feature>
<organism evidence="2 3">
    <name type="scientific">Vanrija pseudolonga</name>
    <dbReference type="NCBI Taxonomy" id="143232"/>
    <lineage>
        <taxon>Eukaryota</taxon>
        <taxon>Fungi</taxon>
        <taxon>Dikarya</taxon>
        <taxon>Basidiomycota</taxon>
        <taxon>Agaricomycotina</taxon>
        <taxon>Tremellomycetes</taxon>
        <taxon>Trichosporonales</taxon>
        <taxon>Trichosporonaceae</taxon>
        <taxon>Vanrija</taxon>
    </lineage>
</organism>
<sequence>MPLANDVYEVFAFPPDATPSQWADSIDSHTRAEVFTKVRELVDAGSDREALFYVLDLVPEGYNKLSAISFGVPLQSTTTLRLFDVAFVRLCYDAYCHYKLPEDDPCYIQYLPLVTGFSVNERKVVMERIVNIIATYFKGKVPFTFPHVRQVYDHLHSDRRFYIHDDAPLARDRAPLFDLKPLLSPGVIDEKVFRLQRLQDIVLDRWAQLNGGPTPSFHVPTRTVYGVRGYNDLMPVGHGGVKVLEELDDKELQAIVRYAGDIQRRNRAIESVLSEVLATKGVVQNYSGLRGHELNLSGKQGPNKKDNGDHKNKMGQSYEVAVELRHLWNADESASEYARVDSRARNDPRISTTFEDFNDWIDELGEIHETLQSWSEEGDQVGCIINGCHFTRDSMKTHGLSPGSWFKTNLPSLAHEKLTTTRLLCTRHFQLATYLAKAWNLNDLLIRIFLEDDDELQMMARYGHCAQSTCNNYGVVMPLMGDPLHVLGWVCRSCNEARQKRKERLEILGKKALSRGALHRPPDSLNDNLVVCQANETCLNPCVRGEKRSVSHDYGQWGYVCKKDNNIVSCCRQHFIDSGGVASRDVVTVLGTTIDRAVLNRTALDLLRQFMLSKDSDALWRDTLVKARHLALVLYKRPVTVGFARMMLVRALEDADKVGLAAWFKNLADGAEQAR</sequence>
<dbReference type="EMBL" id="CP086715">
    <property type="protein sequence ID" value="WOO79696.1"/>
    <property type="molecule type" value="Genomic_DNA"/>
</dbReference>
<gene>
    <name evidence="2" type="ORF">LOC62_02G003216</name>
</gene>
<evidence type="ECO:0000313" key="2">
    <source>
        <dbReference type="EMBL" id="WOO79696.1"/>
    </source>
</evidence>
<dbReference type="Proteomes" id="UP000827549">
    <property type="component" value="Chromosome 2"/>
</dbReference>
<dbReference type="RefSeq" id="XP_062625728.1">
    <property type="nucleotide sequence ID" value="XM_062769744.1"/>
</dbReference>
<feature type="compositionally biased region" description="Basic and acidic residues" evidence="1">
    <location>
        <begin position="303"/>
        <end position="312"/>
    </location>
</feature>
<dbReference type="GeneID" id="87806462"/>
<dbReference type="AlphaFoldDB" id="A0AAF0Y8I9"/>
<name>A0AAF0Y8I9_9TREE</name>
<evidence type="ECO:0000256" key="1">
    <source>
        <dbReference type="SAM" id="MobiDB-lite"/>
    </source>
</evidence>